<dbReference type="HOGENOM" id="CLU_117819_0_0_1"/>
<dbReference type="OrthoDB" id="539213at2759"/>
<proteinExistence type="predicted"/>
<dbReference type="AlphaFoldDB" id="A0A1S4FIQ4"/>
<feature type="region of interest" description="Disordered" evidence="1">
    <location>
        <begin position="75"/>
        <end position="108"/>
    </location>
</feature>
<organism evidence="3 4">
    <name type="scientific">Aedes aegypti</name>
    <name type="common">Yellowfever mosquito</name>
    <name type="synonym">Culex aegypti</name>
    <dbReference type="NCBI Taxonomy" id="7159"/>
    <lineage>
        <taxon>Eukaryota</taxon>
        <taxon>Metazoa</taxon>
        <taxon>Ecdysozoa</taxon>
        <taxon>Arthropoda</taxon>
        <taxon>Hexapoda</taxon>
        <taxon>Insecta</taxon>
        <taxon>Pterygota</taxon>
        <taxon>Neoptera</taxon>
        <taxon>Endopterygota</taxon>
        <taxon>Diptera</taxon>
        <taxon>Nematocera</taxon>
        <taxon>Culicoidea</taxon>
        <taxon>Culicidae</taxon>
        <taxon>Culicinae</taxon>
        <taxon>Aedini</taxon>
        <taxon>Aedes</taxon>
        <taxon>Stegomyia</taxon>
    </lineage>
</organism>
<protein>
    <submittedName>
        <fullName evidence="3">AAEL008182-PA</fullName>
    </submittedName>
</protein>
<dbReference type="Gene3D" id="1.10.150.50">
    <property type="entry name" value="Transcription Factor, Ets-1"/>
    <property type="match status" value="1"/>
</dbReference>
<dbReference type="SUPFAM" id="SSF47769">
    <property type="entry name" value="SAM/Pointed domain"/>
    <property type="match status" value="1"/>
</dbReference>
<evidence type="ECO:0000256" key="1">
    <source>
        <dbReference type="SAM" id="MobiDB-lite"/>
    </source>
</evidence>
<dbReference type="OMA" id="EINFDVF"/>
<dbReference type="Proteomes" id="UP000682892">
    <property type="component" value="Chromosome 3"/>
</dbReference>
<dbReference type="Pfam" id="PF00536">
    <property type="entry name" value="SAM_1"/>
    <property type="match status" value="1"/>
</dbReference>
<accession>A0A1S4FIQ4</accession>
<feature type="domain" description="SAM" evidence="2">
    <location>
        <begin position="131"/>
        <end position="178"/>
    </location>
</feature>
<evidence type="ECO:0000259" key="2">
    <source>
        <dbReference type="Pfam" id="PF00536"/>
    </source>
</evidence>
<dbReference type="InterPro" id="IPR001660">
    <property type="entry name" value="SAM"/>
</dbReference>
<reference evidence="3" key="3">
    <citation type="submission" date="2012-09" db="EMBL/GenBank/DDBJ databases">
        <authorList>
            <consortium name="VectorBase"/>
        </authorList>
    </citation>
    <scope>NUCLEOTIDE SEQUENCE</scope>
    <source>
        <strain evidence="3">Liverpool</strain>
    </source>
</reference>
<evidence type="ECO:0000313" key="4">
    <source>
        <dbReference type="Proteomes" id="UP000682892"/>
    </source>
</evidence>
<dbReference type="KEGG" id="aag:5570231"/>
<sequence length="194" mass="21697">MSQSRANTSVTTCARSPQINISLLEAAEDISFEAYKQPKSSNNRKRSFSPIVNFRSPDISPIAMIEVGTTFRVPNSVNTPEVKQSRGGKGQKNEPNRRPAKGIYNTSIPAPEKRKMPYMIGTPLAKRELEHRISVANILRDMNLAKYIGIFNDEEINFEVFLTLSEKDLHDIGIDCQRDIELILGKVAEYNAGA</sequence>
<reference evidence="3" key="1">
    <citation type="submission" date="2005-10" db="EMBL/GenBank/DDBJ databases">
        <authorList>
            <person name="Loftus B.J."/>
            <person name="Nene V.M."/>
            <person name="Hannick L.I."/>
            <person name="Bidwell S."/>
            <person name="Haas B."/>
            <person name="Amedeo P."/>
            <person name="Orvis J."/>
            <person name="Wortman J.R."/>
            <person name="White O.R."/>
            <person name="Salzberg S."/>
            <person name="Shumway M."/>
            <person name="Koo H."/>
            <person name="Zhao Y."/>
            <person name="Holmes M."/>
            <person name="Miller J."/>
            <person name="Schatz M."/>
            <person name="Pop M."/>
            <person name="Pai G."/>
            <person name="Utterback T."/>
            <person name="Rogers Y.-H."/>
            <person name="Kravitz S."/>
            <person name="Fraser C.M."/>
        </authorList>
    </citation>
    <scope>NUCLEOTIDE SEQUENCE</scope>
    <source>
        <strain evidence="3">Liverpool</strain>
    </source>
</reference>
<reference evidence="3" key="2">
    <citation type="journal article" date="2007" name="Science">
        <title>Genome sequence of Aedes aegypti, a major arbovirus vector.</title>
        <authorList>
            <person name="Nene V."/>
            <person name="Wortman J.R."/>
            <person name="Lawson D."/>
            <person name="Haas B."/>
            <person name="Kodira C."/>
            <person name="Tu Z.J."/>
            <person name="Loftus B."/>
            <person name="Xi Z."/>
            <person name="Megy K."/>
            <person name="Grabherr M."/>
            <person name="Ren Q."/>
            <person name="Zdobnov E.M."/>
            <person name="Lobo N.F."/>
            <person name="Campbell K.S."/>
            <person name="Brown S.E."/>
            <person name="Bonaldo M.F."/>
            <person name="Zhu J."/>
            <person name="Sinkins S.P."/>
            <person name="Hogenkamp D.G."/>
            <person name="Amedeo P."/>
            <person name="Arensburger P."/>
            <person name="Atkinson P.W."/>
            <person name="Bidwell S."/>
            <person name="Biedler J."/>
            <person name="Birney E."/>
            <person name="Bruggner R.V."/>
            <person name="Costas J."/>
            <person name="Coy M.R."/>
            <person name="Crabtree J."/>
            <person name="Crawford M."/>
            <person name="Debruyn B."/>
            <person name="Decaprio D."/>
            <person name="Eiglmeier K."/>
            <person name="Eisenstadt E."/>
            <person name="El-Dorry H."/>
            <person name="Gelbart W.M."/>
            <person name="Gomes S.L."/>
            <person name="Hammond M."/>
            <person name="Hannick L.I."/>
            <person name="Hogan J.R."/>
            <person name="Holmes M.H."/>
            <person name="Jaffe D."/>
            <person name="Johnston J.S."/>
            <person name="Kennedy R.C."/>
            <person name="Koo H."/>
            <person name="Kravitz S."/>
            <person name="Kriventseva E.V."/>
            <person name="Kulp D."/>
            <person name="Labutti K."/>
            <person name="Lee E."/>
            <person name="Li S."/>
            <person name="Lovin D.D."/>
            <person name="Mao C."/>
            <person name="Mauceli E."/>
            <person name="Menck C.F."/>
            <person name="Miller J.R."/>
            <person name="Montgomery P."/>
            <person name="Mori A."/>
            <person name="Nascimento A.L."/>
            <person name="Naveira H.F."/>
            <person name="Nusbaum C."/>
            <person name="O'leary S."/>
            <person name="Orvis J."/>
            <person name="Pertea M."/>
            <person name="Quesneville H."/>
            <person name="Reidenbach K.R."/>
            <person name="Rogers Y.H."/>
            <person name="Roth C.W."/>
            <person name="Schneider J.R."/>
            <person name="Schatz M."/>
            <person name="Shumway M."/>
            <person name="Stanke M."/>
            <person name="Stinson E.O."/>
            <person name="Tubio J.M."/>
            <person name="Vanzee J.P."/>
            <person name="Verjovski-Almeida S."/>
            <person name="Werner D."/>
            <person name="White O."/>
            <person name="Wyder S."/>
            <person name="Zeng Q."/>
            <person name="Zhao Q."/>
            <person name="Zhao Y."/>
            <person name="Hill C.A."/>
            <person name="Raikhel A.S."/>
            <person name="Soares M.B."/>
            <person name="Knudson D.L."/>
            <person name="Lee N.H."/>
            <person name="Galagan J."/>
            <person name="Salzberg S.L."/>
            <person name="Paulsen I.T."/>
            <person name="Dimopoulos G."/>
            <person name="Collins F.H."/>
            <person name="Birren B."/>
            <person name="Fraser-Liggett C.M."/>
            <person name="Severson D.W."/>
        </authorList>
    </citation>
    <scope>NUCLEOTIDE SEQUENCE [LARGE SCALE GENOMIC DNA]</scope>
    <source>
        <strain evidence="3">Liverpool</strain>
    </source>
</reference>
<dbReference type="EMBL" id="CH477489">
    <property type="protein sequence ID" value="EAT40087.1"/>
    <property type="molecule type" value="Genomic_DNA"/>
</dbReference>
<dbReference type="InterPro" id="IPR013761">
    <property type="entry name" value="SAM/pointed_sf"/>
</dbReference>
<gene>
    <name evidence="3" type="ORF">AaeL_AAEL008182</name>
</gene>
<evidence type="ECO:0000313" key="3">
    <source>
        <dbReference type="EMBL" id="EAT40087.1"/>
    </source>
</evidence>
<name>A0A1S4FIQ4_AEDAE</name>